<gene>
    <name evidence="2" type="ORF">LENED_011454</name>
</gene>
<reference evidence="2 3" key="2">
    <citation type="submission" date="2017-02" db="EMBL/GenBank/DDBJ databases">
        <title>A genome survey and senescence transcriptome analysis in Lentinula edodes.</title>
        <authorList>
            <person name="Sakamoto Y."/>
            <person name="Nakade K."/>
            <person name="Sato S."/>
            <person name="Yoshida Y."/>
            <person name="Miyazaki K."/>
            <person name="Natsume S."/>
            <person name="Konno N."/>
        </authorList>
    </citation>
    <scope>NUCLEOTIDE SEQUENCE [LARGE SCALE GENOMIC DNA]</scope>
    <source>
        <strain evidence="2 3">NBRC 111202</strain>
    </source>
</reference>
<dbReference type="AlphaFoldDB" id="A0A1Q3EQ29"/>
<protein>
    <submittedName>
        <fullName evidence="2">Uncharacterized protein</fullName>
    </submittedName>
</protein>
<proteinExistence type="predicted"/>
<feature type="compositionally biased region" description="Acidic residues" evidence="1">
    <location>
        <begin position="62"/>
        <end position="77"/>
    </location>
</feature>
<evidence type="ECO:0000256" key="1">
    <source>
        <dbReference type="SAM" id="MobiDB-lite"/>
    </source>
</evidence>
<dbReference type="Proteomes" id="UP000188533">
    <property type="component" value="Unassembled WGS sequence"/>
</dbReference>
<accession>A0A1Q3EQ29</accession>
<keyword evidence="3" id="KW-1185">Reference proteome</keyword>
<reference evidence="2 3" key="1">
    <citation type="submission" date="2016-08" db="EMBL/GenBank/DDBJ databases">
        <authorList>
            <consortium name="Lentinula edodes genome sequencing consortium"/>
            <person name="Sakamoto Y."/>
            <person name="Nakade K."/>
            <person name="Sato S."/>
            <person name="Yoshida Y."/>
            <person name="Miyazaki K."/>
            <person name="Natsume S."/>
            <person name="Konno N."/>
        </authorList>
    </citation>
    <scope>NUCLEOTIDE SEQUENCE [LARGE SCALE GENOMIC DNA]</scope>
    <source>
        <strain evidence="2 3">NBRC 111202</strain>
    </source>
</reference>
<evidence type="ECO:0000313" key="2">
    <source>
        <dbReference type="EMBL" id="GAW09306.1"/>
    </source>
</evidence>
<comment type="caution">
    <text evidence="2">The sequence shown here is derived from an EMBL/GenBank/DDBJ whole genome shotgun (WGS) entry which is preliminary data.</text>
</comment>
<sequence length="155" mass="17437">MLKRQRAPSPPPSSSSNVPLIFDSTPVENARSTKRRRTQPPVLDGQMRGWGTPQDVLYETSDREEDDGEENLVDDDQLYSAPDISGGANPNSPYKSANGFLHELHTLQRHRLSMLIILIFTLLEKGMHALLPYATDSGKQHELTSVKGHYEEQNR</sequence>
<name>A0A1Q3EQ29_LENED</name>
<evidence type="ECO:0000313" key="3">
    <source>
        <dbReference type="Proteomes" id="UP000188533"/>
    </source>
</evidence>
<feature type="region of interest" description="Disordered" evidence="1">
    <location>
        <begin position="1"/>
        <end position="95"/>
    </location>
</feature>
<organism evidence="2 3">
    <name type="scientific">Lentinula edodes</name>
    <name type="common">Shiitake mushroom</name>
    <name type="synonym">Lentinus edodes</name>
    <dbReference type="NCBI Taxonomy" id="5353"/>
    <lineage>
        <taxon>Eukaryota</taxon>
        <taxon>Fungi</taxon>
        <taxon>Dikarya</taxon>
        <taxon>Basidiomycota</taxon>
        <taxon>Agaricomycotina</taxon>
        <taxon>Agaricomycetes</taxon>
        <taxon>Agaricomycetidae</taxon>
        <taxon>Agaricales</taxon>
        <taxon>Marasmiineae</taxon>
        <taxon>Omphalotaceae</taxon>
        <taxon>Lentinula</taxon>
    </lineage>
</organism>
<dbReference type="EMBL" id="BDGU01001072">
    <property type="protein sequence ID" value="GAW09306.1"/>
    <property type="molecule type" value="Genomic_DNA"/>
</dbReference>